<keyword evidence="4" id="KW-1185">Reference proteome</keyword>
<evidence type="ECO:0000259" key="2">
    <source>
        <dbReference type="Pfam" id="PF12804"/>
    </source>
</evidence>
<dbReference type="RefSeq" id="WP_316026718.1">
    <property type="nucleotide sequence ID" value="NZ_JAWDIO010000002.1"/>
</dbReference>
<dbReference type="PANTHER" id="PTHR43777:SF1">
    <property type="entry name" value="MOLYBDENUM COFACTOR CYTIDYLYLTRANSFERASE"/>
    <property type="match status" value="1"/>
</dbReference>
<dbReference type="SUPFAM" id="SSF53448">
    <property type="entry name" value="Nucleotide-diphospho-sugar transferases"/>
    <property type="match status" value="1"/>
</dbReference>
<accession>A0ABU3SYT2</accession>
<evidence type="ECO:0000313" key="4">
    <source>
        <dbReference type="Proteomes" id="UP001247805"/>
    </source>
</evidence>
<dbReference type="PANTHER" id="PTHR43777">
    <property type="entry name" value="MOLYBDENUM COFACTOR CYTIDYLYLTRANSFERASE"/>
    <property type="match status" value="1"/>
</dbReference>
<dbReference type="Pfam" id="PF12804">
    <property type="entry name" value="NTP_transf_3"/>
    <property type="match status" value="1"/>
</dbReference>
<organism evidence="3 4">
    <name type="scientific">Paraglaciecola aquimarina</name>
    <dbReference type="NCBI Taxonomy" id="1235557"/>
    <lineage>
        <taxon>Bacteria</taxon>
        <taxon>Pseudomonadati</taxon>
        <taxon>Pseudomonadota</taxon>
        <taxon>Gammaproteobacteria</taxon>
        <taxon>Alteromonadales</taxon>
        <taxon>Alteromonadaceae</taxon>
        <taxon>Paraglaciecola</taxon>
    </lineage>
</organism>
<name>A0ABU3SYT2_9ALTE</name>
<keyword evidence="1" id="KW-0460">Magnesium</keyword>
<evidence type="ECO:0000313" key="3">
    <source>
        <dbReference type="EMBL" id="MDU0355169.1"/>
    </source>
</evidence>
<dbReference type="Gene3D" id="3.90.550.10">
    <property type="entry name" value="Spore Coat Polysaccharide Biosynthesis Protein SpsA, Chain A"/>
    <property type="match status" value="1"/>
</dbReference>
<reference evidence="3 4" key="1">
    <citation type="submission" date="2023-10" db="EMBL/GenBank/DDBJ databases">
        <title>Glaciecola aquimarina strain GGW-M5 nov., isolated from a coastal seawater.</title>
        <authorList>
            <person name="Bayburt H."/>
            <person name="Kim J.M."/>
            <person name="Choi B.J."/>
            <person name="Jeon C.O."/>
        </authorList>
    </citation>
    <scope>NUCLEOTIDE SEQUENCE [LARGE SCALE GENOMIC DNA]</scope>
    <source>
        <strain evidence="3 4">KCTC 32108</strain>
    </source>
</reference>
<dbReference type="InterPro" id="IPR025877">
    <property type="entry name" value="MobA-like_NTP_Trfase"/>
</dbReference>
<evidence type="ECO:0000256" key="1">
    <source>
        <dbReference type="ARBA" id="ARBA00022842"/>
    </source>
</evidence>
<gene>
    <name evidence="3" type="ORF">RS130_15790</name>
</gene>
<proteinExistence type="predicted"/>
<dbReference type="CDD" id="cd04182">
    <property type="entry name" value="GT_2_like_f"/>
    <property type="match status" value="1"/>
</dbReference>
<dbReference type="EMBL" id="JAWDIO010000002">
    <property type="protein sequence ID" value="MDU0355169.1"/>
    <property type="molecule type" value="Genomic_DNA"/>
</dbReference>
<feature type="domain" description="MobA-like NTP transferase" evidence="2">
    <location>
        <begin position="2"/>
        <end position="162"/>
    </location>
</feature>
<sequence>MIVLAAGQSKRFGGIKQLAKLNGVPLICHSVAPFFENDNLLTGLNNLTVVLGSNSEKIKQALPAFISTFYVRQWAQGMGRSLAEGVKHLGHSPTHIFVALADQLCLDKQLINEMLMICKHHPSKIVAAQYNHHLGVPAIFPSQYFSALRQLSDDKGARGLIHMNRQNVVSLAIPTAAYDIDTTQDFLSFKQNIL</sequence>
<dbReference type="InterPro" id="IPR029044">
    <property type="entry name" value="Nucleotide-diphossugar_trans"/>
</dbReference>
<comment type="caution">
    <text evidence="3">The sequence shown here is derived from an EMBL/GenBank/DDBJ whole genome shotgun (WGS) entry which is preliminary data.</text>
</comment>
<dbReference type="Proteomes" id="UP001247805">
    <property type="component" value="Unassembled WGS sequence"/>
</dbReference>
<protein>
    <submittedName>
        <fullName evidence="3">Nucleotidyltransferase family protein</fullName>
    </submittedName>
</protein>